<reference evidence="1 2" key="1">
    <citation type="submission" date="2013-09" db="EMBL/GenBank/DDBJ databases">
        <title>Corchorus capsularis genome sequencing.</title>
        <authorList>
            <person name="Alam M."/>
            <person name="Haque M.S."/>
            <person name="Islam M.S."/>
            <person name="Emdad E.M."/>
            <person name="Islam M.M."/>
            <person name="Ahmed B."/>
            <person name="Halim A."/>
            <person name="Hossen Q.M.M."/>
            <person name="Hossain M.Z."/>
            <person name="Ahmed R."/>
            <person name="Khan M.M."/>
            <person name="Islam R."/>
            <person name="Rashid M.M."/>
            <person name="Khan S.A."/>
            <person name="Rahman M.S."/>
            <person name="Alam M."/>
        </authorList>
    </citation>
    <scope>NUCLEOTIDE SEQUENCE [LARGE SCALE GENOMIC DNA]</scope>
    <source>
        <strain evidence="2">cv. CVL-1</strain>
        <tissue evidence="1">Whole seedling</tissue>
    </source>
</reference>
<keyword evidence="2" id="KW-1185">Reference proteome</keyword>
<protein>
    <submittedName>
        <fullName evidence="1">Uncharacterized protein</fullName>
    </submittedName>
</protein>
<dbReference type="EMBL" id="AWWV01015887">
    <property type="protein sequence ID" value="OMO51268.1"/>
    <property type="molecule type" value="Genomic_DNA"/>
</dbReference>
<accession>A0A1R3FZK6</accession>
<evidence type="ECO:0000313" key="1">
    <source>
        <dbReference type="EMBL" id="OMO51268.1"/>
    </source>
</evidence>
<dbReference type="Proteomes" id="UP000188268">
    <property type="component" value="Unassembled WGS sequence"/>
</dbReference>
<dbReference type="AlphaFoldDB" id="A0A1R3FZK6"/>
<proteinExistence type="predicted"/>
<gene>
    <name evidence="1" type="ORF">CCACVL1_29897</name>
</gene>
<organism evidence="1 2">
    <name type="scientific">Corchorus capsularis</name>
    <name type="common">Jute</name>
    <dbReference type="NCBI Taxonomy" id="210143"/>
    <lineage>
        <taxon>Eukaryota</taxon>
        <taxon>Viridiplantae</taxon>
        <taxon>Streptophyta</taxon>
        <taxon>Embryophyta</taxon>
        <taxon>Tracheophyta</taxon>
        <taxon>Spermatophyta</taxon>
        <taxon>Magnoliopsida</taxon>
        <taxon>eudicotyledons</taxon>
        <taxon>Gunneridae</taxon>
        <taxon>Pentapetalae</taxon>
        <taxon>rosids</taxon>
        <taxon>malvids</taxon>
        <taxon>Malvales</taxon>
        <taxon>Malvaceae</taxon>
        <taxon>Grewioideae</taxon>
        <taxon>Apeibeae</taxon>
        <taxon>Corchorus</taxon>
    </lineage>
</organism>
<comment type="caution">
    <text evidence="1">The sequence shown here is derived from an EMBL/GenBank/DDBJ whole genome shotgun (WGS) entry which is preliminary data.</text>
</comment>
<sequence length="95" mass="10965">MSITHADTSLYQIKREQNSKSECKYLKPLIKIQWKNHFSIHNATSLNKTNVDKCTCSLKCHIVQTHQHAERNHLRGTYEMAKLGTCVGNCSMRTM</sequence>
<evidence type="ECO:0000313" key="2">
    <source>
        <dbReference type="Proteomes" id="UP000188268"/>
    </source>
</evidence>
<dbReference type="Gramene" id="OMO51268">
    <property type="protein sequence ID" value="OMO51268"/>
    <property type="gene ID" value="CCACVL1_29897"/>
</dbReference>
<name>A0A1R3FZK6_COCAP</name>